<evidence type="ECO:0000256" key="1">
    <source>
        <dbReference type="SAM" id="SignalP"/>
    </source>
</evidence>
<dbReference type="Proteomes" id="UP001549921">
    <property type="component" value="Unassembled WGS sequence"/>
</dbReference>
<name>A0ABD0TJU7_LOXSC</name>
<feature type="chain" id="PRO_5044819407" evidence="1">
    <location>
        <begin position="18"/>
        <end position="233"/>
    </location>
</feature>
<feature type="signal peptide" evidence="1">
    <location>
        <begin position="1"/>
        <end position="17"/>
    </location>
</feature>
<organism evidence="2 3">
    <name type="scientific">Loxostege sticticalis</name>
    <name type="common">Beet webworm moth</name>
    <dbReference type="NCBI Taxonomy" id="481309"/>
    <lineage>
        <taxon>Eukaryota</taxon>
        <taxon>Metazoa</taxon>
        <taxon>Ecdysozoa</taxon>
        <taxon>Arthropoda</taxon>
        <taxon>Hexapoda</taxon>
        <taxon>Insecta</taxon>
        <taxon>Pterygota</taxon>
        <taxon>Neoptera</taxon>
        <taxon>Endopterygota</taxon>
        <taxon>Lepidoptera</taxon>
        <taxon>Glossata</taxon>
        <taxon>Ditrysia</taxon>
        <taxon>Pyraloidea</taxon>
        <taxon>Crambidae</taxon>
        <taxon>Pyraustinae</taxon>
        <taxon>Loxostege</taxon>
    </lineage>
</organism>
<accession>A0ABD0TJU7</accession>
<proteinExistence type="predicted"/>
<comment type="caution">
    <text evidence="2">The sequence shown here is derived from an EMBL/GenBank/DDBJ whole genome shotgun (WGS) entry which is preliminary data.</text>
</comment>
<evidence type="ECO:0000313" key="2">
    <source>
        <dbReference type="EMBL" id="KAL0849612.1"/>
    </source>
</evidence>
<evidence type="ECO:0000313" key="3">
    <source>
        <dbReference type="Proteomes" id="UP001549921"/>
    </source>
</evidence>
<dbReference type="AlphaFoldDB" id="A0ABD0TJU7"/>
<dbReference type="EMBL" id="JBEDNZ010000004">
    <property type="protein sequence ID" value="KAL0849612.1"/>
    <property type="molecule type" value="Genomic_DNA"/>
</dbReference>
<sequence length="233" mass="26694">MEVKTFFITLLIGFGHGKDDGSCNYYPCGTGPINIDCVRDFMLSSGKCTAVSHSDGDPIYMRSQIAHSPKLNLTIEYTDVQATYYEPEIESFYLNRDNRRLVLSVAYSGLGMDSPCAYFQLFQRGQEPLQVYDYLKVTYDATLTAYVTWKEEFTPADVVVSAYVKNPYPCYDIGPKIMQNPDPRVQQAVQQFIAEQPTVVQEVFLTKAYYYFFGWLQNYVCDFGYKYSGDINK</sequence>
<reference evidence="2 3" key="1">
    <citation type="submission" date="2024-06" db="EMBL/GenBank/DDBJ databases">
        <title>A chromosome-level genome assembly of beet webworm, Loxostege sticticalis.</title>
        <authorList>
            <person name="Zhang Y."/>
        </authorList>
    </citation>
    <scope>NUCLEOTIDE SEQUENCE [LARGE SCALE GENOMIC DNA]</scope>
    <source>
        <strain evidence="2">AQ028</strain>
        <tissue evidence="2">Male pupae</tissue>
    </source>
</reference>
<protein>
    <submittedName>
        <fullName evidence="2">Uncharacterized protein</fullName>
    </submittedName>
</protein>
<keyword evidence="1" id="KW-0732">Signal</keyword>
<gene>
    <name evidence="2" type="ORF">ABMA28_013871</name>
</gene>